<dbReference type="PANTHER" id="PTHR33735">
    <property type="entry name" value="EXPRESSED PROTEIN"/>
    <property type="match status" value="1"/>
</dbReference>
<dbReference type="AlphaFoldDB" id="A0AAQ3U6G4"/>
<proteinExistence type="predicted"/>
<gene>
    <name evidence="1" type="ORF">U9M48_032741</name>
</gene>
<evidence type="ECO:0000313" key="2">
    <source>
        <dbReference type="Proteomes" id="UP001341281"/>
    </source>
</evidence>
<sequence length="260" mass="28380">SLPAFNQWPGSPFLYYANAFRAIDLTTRRQATQVYCPHAINSFDITYYKSSFAVDETCNTLNSMAAQSSAIISKALAPHNSLVSHRRRRNPVISELPHRRRILIGLTMNSSGMNNAFPIKETTRLAAAVGPGPASPSGGNLPIPNMPPWAKWLVGAMMVAIPIYTTFRTLEDKIEKTAEVAIEVIDTVAEGAEKVAGEIAEAFPGNQNIQEAASKIKTVTDVIEEDADKAEALIQKVDEIKKEVDSIVDPIIDKVAKDKC</sequence>
<keyword evidence="2" id="KW-1185">Reference proteome</keyword>
<feature type="non-terminal residue" evidence="1">
    <location>
        <position position="1"/>
    </location>
</feature>
<accession>A0AAQ3U6G4</accession>
<name>A0AAQ3U6G4_PASNO</name>
<dbReference type="PANTHER" id="PTHR33735:SF9">
    <property type="entry name" value="OS04G0450600 PROTEIN"/>
    <property type="match status" value="1"/>
</dbReference>
<protein>
    <submittedName>
        <fullName evidence="1">Uncharacterized protein</fullName>
    </submittedName>
</protein>
<dbReference type="Proteomes" id="UP001341281">
    <property type="component" value="Chromosome 07"/>
</dbReference>
<organism evidence="1 2">
    <name type="scientific">Paspalum notatum var. saurae</name>
    <dbReference type="NCBI Taxonomy" id="547442"/>
    <lineage>
        <taxon>Eukaryota</taxon>
        <taxon>Viridiplantae</taxon>
        <taxon>Streptophyta</taxon>
        <taxon>Embryophyta</taxon>
        <taxon>Tracheophyta</taxon>
        <taxon>Spermatophyta</taxon>
        <taxon>Magnoliopsida</taxon>
        <taxon>Liliopsida</taxon>
        <taxon>Poales</taxon>
        <taxon>Poaceae</taxon>
        <taxon>PACMAD clade</taxon>
        <taxon>Panicoideae</taxon>
        <taxon>Andropogonodae</taxon>
        <taxon>Paspaleae</taxon>
        <taxon>Paspalinae</taxon>
        <taxon>Paspalum</taxon>
    </lineage>
</organism>
<reference evidence="1 2" key="1">
    <citation type="submission" date="2024-02" db="EMBL/GenBank/DDBJ databases">
        <title>High-quality chromosome-scale genome assembly of Pensacola bahiagrass (Paspalum notatum Flugge var. saurae).</title>
        <authorList>
            <person name="Vega J.M."/>
            <person name="Podio M."/>
            <person name="Orjuela J."/>
            <person name="Siena L.A."/>
            <person name="Pessino S.C."/>
            <person name="Combes M.C."/>
            <person name="Mariac C."/>
            <person name="Albertini E."/>
            <person name="Pupilli F."/>
            <person name="Ortiz J.P.A."/>
            <person name="Leblanc O."/>
        </authorList>
    </citation>
    <scope>NUCLEOTIDE SEQUENCE [LARGE SCALE GENOMIC DNA]</scope>
    <source>
        <strain evidence="1">R1</strain>
        <tissue evidence="1">Leaf</tissue>
    </source>
</reference>
<dbReference type="EMBL" id="CP144751">
    <property type="protein sequence ID" value="WVZ85883.1"/>
    <property type="molecule type" value="Genomic_DNA"/>
</dbReference>
<evidence type="ECO:0000313" key="1">
    <source>
        <dbReference type="EMBL" id="WVZ85883.1"/>
    </source>
</evidence>